<comment type="subunit">
    <text evidence="2 11">Homodimer.</text>
</comment>
<comment type="cofactor">
    <cofactor evidence="11">
        <name>Mg(2+)</name>
        <dbReference type="ChEBI" id="CHEBI:18420"/>
    </cofactor>
    <text evidence="11">Binds 2 magnesium ions per monomer.</text>
</comment>
<evidence type="ECO:0000256" key="6">
    <source>
        <dbReference type="ARBA" id="ARBA00022679"/>
    </source>
</evidence>
<comment type="pathway">
    <text evidence="1 11">Amino-acid biosynthesis; L-tryptophan biosynthesis; L-tryptophan from chorismate: step 2/5.</text>
</comment>
<comment type="function">
    <text evidence="11">Catalyzes the transfer of the phosphoribosyl group of 5-phosphorylribose-1-pyrophosphate (PRPP) to anthranilate to yield N-(5'-phosphoribosyl)-anthranilate (PRA).</text>
</comment>
<feature type="binding site" evidence="11">
    <location>
        <position position="111"/>
    </location>
    <ligand>
        <name>anthranilate</name>
        <dbReference type="ChEBI" id="CHEBI:16567"/>
        <label>1</label>
    </ligand>
</feature>
<comment type="catalytic activity">
    <reaction evidence="11">
        <text>N-(5-phospho-beta-D-ribosyl)anthranilate + diphosphate = 5-phospho-alpha-D-ribose 1-diphosphate + anthranilate</text>
        <dbReference type="Rhea" id="RHEA:11768"/>
        <dbReference type="ChEBI" id="CHEBI:16567"/>
        <dbReference type="ChEBI" id="CHEBI:18277"/>
        <dbReference type="ChEBI" id="CHEBI:33019"/>
        <dbReference type="ChEBI" id="CHEBI:58017"/>
        <dbReference type="EC" id="2.4.2.18"/>
    </reaction>
</comment>
<dbReference type="PANTHER" id="PTHR43285:SF2">
    <property type="entry name" value="ANTHRANILATE PHOSPHORIBOSYLTRANSFERASE"/>
    <property type="match status" value="1"/>
</dbReference>
<comment type="similarity">
    <text evidence="11">Belongs to the anthranilate phosphoribosyltransferase family.</text>
</comment>
<feature type="binding site" evidence="11">
    <location>
        <begin position="108"/>
        <end position="116"/>
    </location>
    <ligand>
        <name>5-phospho-alpha-D-ribose 1-diphosphate</name>
        <dbReference type="ChEBI" id="CHEBI:58017"/>
    </ligand>
</feature>
<keyword evidence="7 11" id="KW-0479">Metal-binding</keyword>
<evidence type="ECO:0000256" key="10">
    <source>
        <dbReference type="ARBA" id="ARBA00023141"/>
    </source>
</evidence>
<evidence type="ECO:0000259" key="13">
    <source>
        <dbReference type="Pfam" id="PF02885"/>
    </source>
</evidence>
<reference evidence="14" key="1">
    <citation type="journal article" date="2020" name="ISME J.">
        <title>Gammaproteobacteria mediating utilization of methyl-, sulfur- and petroleum organic compounds in deep ocean hydrothermal plumes.</title>
        <authorList>
            <person name="Zhou Z."/>
            <person name="Liu Y."/>
            <person name="Pan J."/>
            <person name="Cron B.R."/>
            <person name="Toner B.M."/>
            <person name="Anantharaman K."/>
            <person name="Breier J.A."/>
            <person name="Dick G.J."/>
            <person name="Li M."/>
        </authorList>
    </citation>
    <scope>NUCLEOTIDE SEQUENCE</scope>
    <source>
        <strain evidence="14">SZUA-1515</strain>
    </source>
</reference>
<dbReference type="GO" id="GO:0000287">
    <property type="term" value="F:magnesium ion binding"/>
    <property type="evidence" value="ECO:0007669"/>
    <property type="project" value="UniProtKB-UniRule"/>
</dbReference>
<dbReference type="EMBL" id="DQVM01000087">
    <property type="protein sequence ID" value="HIQ29821.1"/>
    <property type="molecule type" value="Genomic_DNA"/>
</dbReference>
<dbReference type="GO" id="GO:0005829">
    <property type="term" value="C:cytosol"/>
    <property type="evidence" value="ECO:0007669"/>
    <property type="project" value="TreeGrafter"/>
</dbReference>
<keyword evidence="5 11" id="KW-0328">Glycosyltransferase</keyword>
<dbReference type="GO" id="GO:0004048">
    <property type="term" value="F:anthranilate phosphoribosyltransferase activity"/>
    <property type="evidence" value="ECO:0007669"/>
    <property type="project" value="UniProtKB-UniRule"/>
</dbReference>
<dbReference type="NCBIfam" id="TIGR01245">
    <property type="entry name" value="trpD"/>
    <property type="match status" value="1"/>
</dbReference>
<keyword evidence="10 11" id="KW-0057">Aromatic amino acid biosynthesis</keyword>
<dbReference type="Proteomes" id="UP000608579">
    <property type="component" value="Unassembled WGS sequence"/>
</dbReference>
<feature type="binding site" evidence="11">
    <location>
        <position position="80"/>
    </location>
    <ligand>
        <name>anthranilate</name>
        <dbReference type="ChEBI" id="CHEBI:16567"/>
        <label>1</label>
    </ligand>
</feature>
<evidence type="ECO:0000256" key="3">
    <source>
        <dbReference type="ARBA" id="ARBA00011948"/>
    </source>
</evidence>
<evidence type="ECO:0000256" key="11">
    <source>
        <dbReference type="HAMAP-Rule" id="MF_00211"/>
    </source>
</evidence>
<dbReference type="HAMAP" id="MF_00211">
    <property type="entry name" value="TrpD"/>
    <property type="match status" value="1"/>
</dbReference>
<keyword evidence="4 11" id="KW-0028">Amino-acid biosynthesis</keyword>
<evidence type="ECO:0000256" key="5">
    <source>
        <dbReference type="ARBA" id="ARBA00022676"/>
    </source>
</evidence>
<dbReference type="SUPFAM" id="SSF47648">
    <property type="entry name" value="Nucleoside phosphorylase/phosphoribosyltransferase N-terminal domain"/>
    <property type="match status" value="1"/>
</dbReference>
<keyword evidence="9 11" id="KW-0460">Magnesium</keyword>
<dbReference type="Gene3D" id="1.20.970.10">
    <property type="entry name" value="Transferase, Pyrimidine Nucleoside Phosphorylase, Chain C"/>
    <property type="match status" value="1"/>
</dbReference>
<comment type="caution">
    <text evidence="14">The sequence shown here is derived from an EMBL/GenBank/DDBJ whole genome shotgun (WGS) entry which is preliminary data.</text>
</comment>
<feature type="binding site" evidence="11">
    <location>
        <position position="225"/>
    </location>
    <ligand>
        <name>Mg(2+)</name>
        <dbReference type="ChEBI" id="CHEBI:18420"/>
        <label>1</label>
    </ligand>
</feature>
<organism evidence="14 15">
    <name type="scientific">Caldiarchaeum subterraneum</name>
    <dbReference type="NCBI Taxonomy" id="311458"/>
    <lineage>
        <taxon>Archaea</taxon>
        <taxon>Nitrososphaerota</taxon>
        <taxon>Candidatus Caldarchaeales</taxon>
        <taxon>Candidatus Caldarchaeaceae</taxon>
        <taxon>Candidatus Caldarchaeum</taxon>
    </lineage>
</organism>
<feature type="binding site" evidence="11">
    <location>
        <position position="166"/>
    </location>
    <ligand>
        <name>anthranilate</name>
        <dbReference type="ChEBI" id="CHEBI:16567"/>
        <label>2</label>
    </ligand>
</feature>
<dbReference type="SUPFAM" id="SSF52418">
    <property type="entry name" value="Nucleoside phosphorylase/phosphoribosyltransferase catalytic domain"/>
    <property type="match status" value="1"/>
</dbReference>
<evidence type="ECO:0000256" key="2">
    <source>
        <dbReference type="ARBA" id="ARBA00011738"/>
    </source>
</evidence>
<feature type="binding site" evidence="11">
    <location>
        <position position="120"/>
    </location>
    <ligand>
        <name>5-phospho-alpha-D-ribose 1-diphosphate</name>
        <dbReference type="ChEBI" id="CHEBI:58017"/>
    </ligand>
</feature>
<evidence type="ECO:0000259" key="12">
    <source>
        <dbReference type="Pfam" id="PF00591"/>
    </source>
</evidence>
<evidence type="ECO:0000313" key="14">
    <source>
        <dbReference type="EMBL" id="HIQ29821.1"/>
    </source>
</evidence>
<evidence type="ECO:0000256" key="4">
    <source>
        <dbReference type="ARBA" id="ARBA00022605"/>
    </source>
</evidence>
<dbReference type="InterPro" id="IPR005940">
    <property type="entry name" value="Anthranilate_Pribosyl_Tfrase"/>
</dbReference>
<dbReference type="InterPro" id="IPR000312">
    <property type="entry name" value="Glycosyl_Trfase_fam3"/>
</dbReference>
<evidence type="ECO:0000256" key="1">
    <source>
        <dbReference type="ARBA" id="ARBA00004907"/>
    </source>
</evidence>
<evidence type="ECO:0000256" key="7">
    <source>
        <dbReference type="ARBA" id="ARBA00022723"/>
    </source>
</evidence>
<sequence length="351" mass="37199">MQGVIQKLVSGEGLKPEEARAAMEEIMSGRATPAQIAAFLVALRMKGETVTEITEFAKVMREFSVRINPRVGGRIVDTCGTGGDASHTINVSTVSALVSSAAGAVVAKHGNRAVSSSSGSADVLEALGVNIQAPPEVVQRCIEDVGIGFLFAPTFHPAMKNALAPRREIGVRTVFNILGPLTNPAGASAQLLGVYSNDLLEKMAEALKRLGVMPAAVVHGSGLDEITNTGETDILWISEEGEVSREALTPEKLWVRRAKLEELKVRSLEEGCVEVFKLPYTPEKVAEAKRDIVLLNSAAVLVVAGEAQGMEEGMEMAREALASGRAYQKLKGLVKSSGGDPGRLEELESKA</sequence>
<feature type="domain" description="Glycosyl transferase family 3 N-terminal" evidence="13">
    <location>
        <begin position="4"/>
        <end position="63"/>
    </location>
</feature>
<dbReference type="PANTHER" id="PTHR43285">
    <property type="entry name" value="ANTHRANILATE PHOSPHORIBOSYLTRANSFERASE"/>
    <property type="match status" value="1"/>
</dbReference>
<dbReference type="UniPathway" id="UPA00035">
    <property type="reaction ID" value="UER00041"/>
</dbReference>
<dbReference type="FunFam" id="1.20.970.10:FF:000006">
    <property type="entry name" value="Anthranilate phosphoribosyltransferase"/>
    <property type="match status" value="1"/>
</dbReference>
<comment type="caution">
    <text evidence="11">Lacks conserved residue(s) required for the propagation of feature annotation.</text>
</comment>
<feature type="binding site" evidence="11">
    <location>
        <position position="225"/>
    </location>
    <ligand>
        <name>Mg(2+)</name>
        <dbReference type="ChEBI" id="CHEBI:18420"/>
        <label>2</label>
    </ligand>
</feature>
<feature type="binding site" evidence="11">
    <location>
        <begin position="90"/>
        <end position="93"/>
    </location>
    <ligand>
        <name>5-phospho-alpha-D-ribose 1-diphosphate</name>
        <dbReference type="ChEBI" id="CHEBI:58017"/>
    </ligand>
</feature>
<feature type="domain" description="Glycosyl transferase family 3" evidence="12">
    <location>
        <begin position="73"/>
        <end position="327"/>
    </location>
</feature>
<feature type="binding site" evidence="11">
    <location>
        <position position="92"/>
    </location>
    <ligand>
        <name>Mg(2+)</name>
        <dbReference type="ChEBI" id="CHEBI:18420"/>
        <label>1</label>
    </ligand>
</feature>
<evidence type="ECO:0000256" key="9">
    <source>
        <dbReference type="ARBA" id="ARBA00022842"/>
    </source>
</evidence>
<proteinExistence type="inferred from homology"/>
<feature type="binding site" evidence="11">
    <location>
        <position position="80"/>
    </location>
    <ligand>
        <name>5-phospho-alpha-D-ribose 1-diphosphate</name>
        <dbReference type="ChEBI" id="CHEBI:58017"/>
    </ligand>
</feature>
<dbReference type="InterPro" id="IPR036320">
    <property type="entry name" value="Glycosyl_Trfase_fam3_N_dom_sf"/>
</dbReference>
<accession>A0A832ZYR8</accession>
<dbReference type="Pfam" id="PF02885">
    <property type="entry name" value="Glycos_trans_3N"/>
    <property type="match status" value="1"/>
</dbReference>
<protein>
    <recommendedName>
        <fullName evidence="3 11">Anthranilate phosphoribosyltransferase</fullName>
        <ecNumber evidence="3 11">2.4.2.18</ecNumber>
    </recommendedName>
</protein>
<dbReference type="AlphaFoldDB" id="A0A832ZYR8"/>
<evidence type="ECO:0000256" key="8">
    <source>
        <dbReference type="ARBA" id="ARBA00022822"/>
    </source>
</evidence>
<dbReference type="Pfam" id="PF00591">
    <property type="entry name" value="Glycos_transf_3"/>
    <property type="match status" value="1"/>
</dbReference>
<name>A0A832ZYR8_CALS0</name>
<dbReference type="EC" id="2.4.2.18" evidence="3 11"/>
<dbReference type="InterPro" id="IPR035902">
    <property type="entry name" value="Nuc_phospho_transferase"/>
</dbReference>
<dbReference type="FunFam" id="3.40.1030.10:FF:000002">
    <property type="entry name" value="Anthranilate phosphoribosyltransferase"/>
    <property type="match status" value="1"/>
</dbReference>
<feature type="binding site" evidence="11">
    <location>
        <begin position="83"/>
        <end position="84"/>
    </location>
    <ligand>
        <name>5-phospho-alpha-D-ribose 1-diphosphate</name>
        <dbReference type="ChEBI" id="CHEBI:58017"/>
    </ligand>
</feature>
<dbReference type="InterPro" id="IPR017459">
    <property type="entry name" value="Glycosyl_Trfase_fam3_N_dom"/>
</dbReference>
<feature type="binding site" evidence="11">
    <location>
        <position position="224"/>
    </location>
    <ligand>
        <name>Mg(2+)</name>
        <dbReference type="ChEBI" id="CHEBI:18420"/>
        <label>2</label>
    </ligand>
</feature>
<feature type="binding site" evidence="11">
    <location>
        <position position="88"/>
    </location>
    <ligand>
        <name>5-phospho-alpha-D-ribose 1-diphosphate</name>
        <dbReference type="ChEBI" id="CHEBI:58017"/>
    </ligand>
</feature>
<dbReference type="GO" id="GO:0000162">
    <property type="term" value="P:L-tryptophan biosynthetic process"/>
    <property type="evidence" value="ECO:0007669"/>
    <property type="project" value="UniProtKB-UniRule"/>
</dbReference>
<keyword evidence="8 11" id="KW-0822">Tryptophan biosynthesis</keyword>
<evidence type="ECO:0000313" key="15">
    <source>
        <dbReference type="Proteomes" id="UP000608579"/>
    </source>
</evidence>
<dbReference type="Gene3D" id="3.40.1030.10">
    <property type="entry name" value="Nucleoside phosphorylase/phosphoribosyltransferase catalytic domain"/>
    <property type="match status" value="1"/>
</dbReference>
<gene>
    <name evidence="11 14" type="primary">trpD</name>
    <name evidence="14" type="ORF">EYH45_04570</name>
</gene>
<keyword evidence="6 11" id="KW-0808">Transferase</keyword>